<dbReference type="SUPFAM" id="SSF54373">
    <property type="entry name" value="FAD-linked reductases, C-terminal domain"/>
    <property type="match status" value="1"/>
</dbReference>
<dbReference type="Pfam" id="PF03275">
    <property type="entry name" value="GLF"/>
    <property type="match status" value="1"/>
</dbReference>
<feature type="domain" description="UDP-galactopyranose mutase C-terminal" evidence="6">
    <location>
        <begin position="150"/>
        <end position="349"/>
    </location>
</feature>
<dbReference type="SUPFAM" id="SSF51971">
    <property type="entry name" value="Nucleotide-binding domain"/>
    <property type="match status" value="1"/>
</dbReference>
<accession>A0A563U187</accession>
<keyword evidence="3" id="KW-0285">Flavoprotein</keyword>
<comment type="similarity">
    <text evidence="2">Belongs to the UDP-galactopyranose/dTDP-fucopyranose mutase family.</text>
</comment>
<name>A0A563U187_9SPHI</name>
<evidence type="ECO:0000313" key="7">
    <source>
        <dbReference type="EMBL" id="TWR25378.1"/>
    </source>
</evidence>
<comment type="caution">
    <text evidence="7">The sequence shown here is derived from an EMBL/GenBank/DDBJ whole genome shotgun (WGS) entry which is preliminary data.</text>
</comment>
<dbReference type="PANTHER" id="PTHR21197:SF0">
    <property type="entry name" value="UDP-GALACTOPYRANOSE MUTASE"/>
    <property type="match status" value="1"/>
</dbReference>
<keyword evidence="8" id="KW-1185">Reference proteome</keyword>
<evidence type="ECO:0000313" key="8">
    <source>
        <dbReference type="Proteomes" id="UP000318010"/>
    </source>
</evidence>
<dbReference type="Proteomes" id="UP000318010">
    <property type="component" value="Unassembled WGS sequence"/>
</dbReference>
<comment type="cofactor">
    <cofactor evidence="1">
        <name>FAD</name>
        <dbReference type="ChEBI" id="CHEBI:57692"/>
    </cofactor>
</comment>
<dbReference type="EMBL" id="VOEI01000004">
    <property type="protein sequence ID" value="TWR25378.1"/>
    <property type="molecule type" value="Genomic_DNA"/>
</dbReference>
<keyword evidence="4" id="KW-0274">FAD</keyword>
<dbReference type="InterPro" id="IPR015899">
    <property type="entry name" value="UDP-GalPyranose_mutase_C"/>
</dbReference>
<dbReference type="AlphaFoldDB" id="A0A563U187"/>
<sequence length="384" mass="44946">MHNILVVGAGFTGSVIARELADSGHYNVLVVDERNHIAGNCHTKRDNETNVMEHVYGPHIFNTSNEKVWQYVNKFDEFMPYTNRVKAVTRAGVFSLPINLLTINQLFGKTFNPREAEEFVAQLGDKTIAEPRNFEEQALKMLGKKIYETFFLDYTIKQWGCHPRELSADVLKRLPIRFNYDDNYYHTHYQGIPRNGYTNLISNILDHPAITVELNTRYEREWNGKYHYIFYTGAIDAYFSYAEGRLGYRTIYFERFIYNGSDYQGNPVINYCDKNVPYTRVHEHKHFTPWEDHDKSLFFKEFSKETEGDDIPFYPKSLPADKAILARYKQRAQSEFNTTFVGRLATYRYLDMHHVIDEALTVAESFINYKNPLASFTRFPVNNG</sequence>
<evidence type="ECO:0000256" key="1">
    <source>
        <dbReference type="ARBA" id="ARBA00001974"/>
    </source>
</evidence>
<dbReference type="InterPro" id="IPR004379">
    <property type="entry name" value="UDP-GALP_mutase"/>
</dbReference>
<evidence type="ECO:0000256" key="5">
    <source>
        <dbReference type="ARBA" id="ARBA00023235"/>
    </source>
</evidence>
<keyword evidence="5 7" id="KW-0413">Isomerase</keyword>
<proteinExistence type="inferred from homology"/>
<dbReference type="GO" id="GO:0008767">
    <property type="term" value="F:UDP-galactopyranose mutase activity"/>
    <property type="evidence" value="ECO:0007669"/>
    <property type="project" value="UniProtKB-EC"/>
</dbReference>
<protein>
    <submittedName>
        <fullName evidence="7">UDP-galactopyranose mutase</fullName>
        <ecNumber evidence="7">5.4.99.9</ecNumber>
    </submittedName>
</protein>
<dbReference type="Gene3D" id="3.40.50.720">
    <property type="entry name" value="NAD(P)-binding Rossmann-like Domain"/>
    <property type="match status" value="3"/>
</dbReference>
<evidence type="ECO:0000256" key="4">
    <source>
        <dbReference type="ARBA" id="ARBA00022827"/>
    </source>
</evidence>
<dbReference type="OrthoDB" id="9769600at2"/>
<reference evidence="7 8" key="1">
    <citation type="submission" date="2019-07" db="EMBL/GenBank/DDBJ databases">
        <authorList>
            <person name="Kim J."/>
        </authorList>
    </citation>
    <scope>NUCLEOTIDE SEQUENCE [LARGE SCALE GENOMIC DNA]</scope>
    <source>
        <strain evidence="7 8">MJ1a</strain>
    </source>
</reference>
<evidence type="ECO:0000259" key="6">
    <source>
        <dbReference type="Pfam" id="PF03275"/>
    </source>
</evidence>
<evidence type="ECO:0000256" key="2">
    <source>
        <dbReference type="ARBA" id="ARBA00009321"/>
    </source>
</evidence>
<dbReference type="NCBIfam" id="TIGR00031">
    <property type="entry name" value="UDP-GALP_mutase"/>
    <property type="match status" value="1"/>
</dbReference>
<dbReference type="PANTHER" id="PTHR21197">
    <property type="entry name" value="UDP-GALACTOPYRANOSE MUTASE"/>
    <property type="match status" value="1"/>
</dbReference>
<dbReference type="Pfam" id="PF13450">
    <property type="entry name" value="NAD_binding_8"/>
    <property type="match status" value="1"/>
</dbReference>
<dbReference type="GO" id="GO:0050660">
    <property type="term" value="F:flavin adenine dinucleotide binding"/>
    <property type="evidence" value="ECO:0007669"/>
    <property type="project" value="TreeGrafter"/>
</dbReference>
<dbReference type="EC" id="5.4.99.9" evidence="7"/>
<evidence type="ECO:0000256" key="3">
    <source>
        <dbReference type="ARBA" id="ARBA00022630"/>
    </source>
</evidence>
<dbReference type="GO" id="GO:0005829">
    <property type="term" value="C:cytosol"/>
    <property type="evidence" value="ECO:0007669"/>
    <property type="project" value="TreeGrafter"/>
</dbReference>
<dbReference type="RefSeq" id="WP_146271804.1">
    <property type="nucleotide sequence ID" value="NZ_VOEI01000004.1"/>
</dbReference>
<organism evidence="7 8">
    <name type="scientific">Mucilaginibacter achroorhodeus</name>
    <dbReference type="NCBI Taxonomy" id="2599294"/>
    <lineage>
        <taxon>Bacteria</taxon>
        <taxon>Pseudomonadati</taxon>
        <taxon>Bacteroidota</taxon>
        <taxon>Sphingobacteriia</taxon>
        <taxon>Sphingobacteriales</taxon>
        <taxon>Sphingobacteriaceae</taxon>
        <taxon>Mucilaginibacter</taxon>
    </lineage>
</organism>
<gene>
    <name evidence="7" type="primary">glf</name>
    <name evidence="7" type="ORF">FPZ42_12295</name>
</gene>